<dbReference type="Pfam" id="PF03140">
    <property type="entry name" value="DUF247"/>
    <property type="match status" value="1"/>
</dbReference>
<evidence type="ECO:0000256" key="1">
    <source>
        <dbReference type="SAM" id="Phobius"/>
    </source>
</evidence>
<keyword evidence="3" id="KW-1185">Reference proteome</keyword>
<dbReference type="AlphaFoldDB" id="A0AAN8U8J7"/>
<name>A0AAN8U8J7_9MAGN</name>
<keyword evidence="1" id="KW-0472">Membrane</keyword>
<accession>A0AAN8U8J7</accession>
<keyword evidence="1" id="KW-1133">Transmembrane helix</keyword>
<dbReference type="EMBL" id="JBAMMX010000028">
    <property type="protein sequence ID" value="KAK6912263.1"/>
    <property type="molecule type" value="Genomic_DNA"/>
</dbReference>
<dbReference type="PANTHER" id="PTHR31170">
    <property type="entry name" value="BNAC04G53230D PROTEIN"/>
    <property type="match status" value="1"/>
</dbReference>
<keyword evidence="1" id="KW-0812">Transmembrane</keyword>
<dbReference type="PANTHER" id="PTHR31170:SF25">
    <property type="entry name" value="BNAA09G04570D PROTEIN"/>
    <property type="match status" value="1"/>
</dbReference>
<sequence>MSTLKSKSISSEDPEIHQDQWVIQIKKSLKEDLDEDTEMPASIFNVPKTLMSSNPEFFTPQEVALGPYHHHRPELYEMERYKVLAAKLIQNQLQDSKFEDVVEDLSKHESRIRAYYHKYLDFNSNRLAWMMALDASFLLELLQVFVLKEAGKELTRVSSRMSNLLDFAGMKSAHNAVLRDMVMLENQIPLFVLQKVLEIRYSSEEAADEILLSMLMGMCKNLLPFKVIPETSKIEVDRYSHLLDFMYHRIMPQAVEDSLKTTEIEEQEKGVKDEEQLEAAELLDSSNPVSQALDQIKNLSTKLLNGLLTVLKKLFTNFLKGPLKKISKILLLGPVKIFLKLPLLLLSKIPGISLIAKPLESLFPSQSKESVKPEEESSSDTITKPPLVEEIAIPSVSELSKSGALLEPLKDGTILDIDFDMKTFTLRLPVINLDVNSEVVLRNLVAYEASVVSGPLVFTRYCELMTGIIDTEDDVKLLREKGIIVNRLKKDAEAADIWNGMSKSIKLNKVEKLDKVIQNVNEYYANRWKIKAAKYLHNYVFGSWKCLTLLAAIFLLLMTALQSICSVYNCSRLLHLDYLETTN</sequence>
<organism evidence="2 3">
    <name type="scientific">Dillenia turbinata</name>
    <dbReference type="NCBI Taxonomy" id="194707"/>
    <lineage>
        <taxon>Eukaryota</taxon>
        <taxon>Viridiplantae</taxon>
        <taxon>Streptophyta</taxon>
        <taxon>Embryophyta</taxon>
        <taxon>Tracheophyta</taxon>
        <taxon>Spermatophyta</taxon>
        <taxon>Magnoliopsida</taxon>
        <taxon>eudicotyledons</taxon>
        <taxon>Gunneridae</taxon>
        <taxon>Pentapetalae</taxon>
        <taxon>Dilleniales</taxon>
        <taxon>Dilleniaceae</taxon>
        <taxon>Dillenia</taxon>
    </lineage>
</organism>
<protein>
    <submittedName>
        <fullName evidence="2">Uncharacterized protein</fullName>
    </submittedName>
</protein>
<reference evidence="2 3" key="1">
    <citation type="submission" date="2023-12" db="EMBL/GenBank/DDBJ databases">
        <title>A high-quality genome assembly for Dillenia turbinata (Dilleniales).</title>
        <authorList>
            <person name="Chanderbali A."/>
        </authorList>
    </citation>
    <scope>NUCLEOTIDE SEQUENCE [LARGE SCALE GENOMIC DNA]</scope>
    <source>
        <strain evidence="2">LSX21</strain>
        <tissue evidence="2">Leaf</tissue>
    </source>
</reference>
<proteinExistence type="predicted"/>
<gene>
    <name evidence="2" type="ORF">RJ641_024356</name>
</gene>
<dbReference type="Proteomes" id="UP001370490">
    <property type="component" value="Unassembled WGS sequence"/>
</dbReference>
<dbReference type="InterPro" id="IPR004158">
    <property type="entry name" value="DUF247_pln"/>
</dbReference>
<evidence type="ECO:0000313" key="2">
    <source>
        <dbReference type="EMBL" id="KAK6912263.1"/>
    </source>
</evidence>
<feature type="transmembrane region" description="Helical" evidence="1">
    <location>
        <begin position="539"/>
        <end position="561"/>
    </location>
</feature>
<evidence type="ECO:0000313" key="3">
    <source>
        <dbReference type="Proteomes" id="UP001370490"/>
    </source>
</evidence>
<comment type="caution">
    <text evidence="2">The sequence shown here is derived from an EMBL/GenBank/DDBJ whole genome shotgun (WGS) entry which is preliminary data.</text>
</comment>